<reference evidence="2" key="1">
    <citation type="submission" date="2007-04" db="EMBL/GenBank/DDBJ databases">
        <authorList>
            <consortium name="US DOE Joint Genome Institute"/>
            <person name="Copeland A."/>
            <person name="Lucas S."/>
            <person name="Lapidus A."/>
            <person name="Barry K."/>
            <person name="Detter J.C."/>
            <person name="Glavina del Rio T."/>
            <person name="Hammon N."/>
            <person name="Israni S."/>
            <person name="Dalin E."/>
            <person name="Tice H."/>
            <person name="Pitluck S."/>
            <person name="Chain P."/>
            <person name="Malfatti S."/>
            <person name="Shin M."/>
            <person name="Vergez L."/>
            <person name="Schmutz J."/>
            <person name="Larimer F."/>
            <person name="Land M."/>
            <person name="Hauser L."/>
            <person name="Kyrpides N."/>
            <person name="Mikhailova N."/>
            <person name="Miller C."/>
            <person name="Richardson P."/>
        </authorList>
    </citation>
    <scope>NUCLEOTIDE SEQUENCE</scope>
    <source>
        <strain evidence="2">PYR-GCK</strain>
    </source>
</reference>
<dbReference type="AlphaFoldDB" id="A4TEH8"/>
<evidence type="ECO:0000256" key="1">
    <source>
        <dbReference type="SAM" id="Phobius"/>
    </source>
</evidence>
<accession>A4TEH8</accession>
<gene>
    <name evidence="2" type="ordered locus">Mflv_4982</name>
</gene>
<dbReference type="eggNOG" id="ENOG5031M5A">
    <property type="taxonomic scope" value="Bacteria"/>
</dbReference>
<sequence>MASRTSSAIAGIVVVVAVAVAVGIIAIVLSGRTQSPGTAGAPEAVDFSRWWAGTHQHVTDLQKSLDDSKRALNRMDGPALDSACQRMHDAAGVGLVAHLPAPDADLTAELEAVAADAHDAAHMCLAVLEQSLNSYDAEFTTRVDQADRHLNEAVAVVNRQLAQESRSSRG</sequence>
<organism evidence="2">
    <name type="scientific">Mycolicibacterium gilvum (strain PYR-GCK)</name>
    <name type="common">Mycobacterium gilvum (strain PYR-GCK)</name>
    <dbReference type="NCBI Taxonomy" id="350054"/>
    <lineage>
        <taxon>Bacteria</taxon>
        <taxon>Bacillati</taxon>
        <taxon>Actinomycetota</taxon>
        <taxon>Actinomycetes</taxon>
        <taxon>Mycobacteriales</taxon>
        <taxon>Mycobacteriaceae</taxon>
        <taxon>Mycolicibacterium</taxon>
    </lineage>
</organism>
<dbReference type="STRING" id="350054.Mflv_4982"/>
<proteinExistence type="predicted"/>
<keyword evidence="1" id="KW-0472">Membrane</keyword>
<protein>
    <recommendedName>
        <fullName evidence="3">Alanine and proline rich membrane protein</fullName>
    </recommendedName>
</protein>
<reference evidence="2" key="2">
    <citation type="journal article" date="2013" name="PLoS ONE">
        <title>A Gene Expression Study of the Activities of Aromatic Ring-Cleavage Dioxygenases in Mycobacterium gilvum PYR-GCK to Changes in Salinity and pH during Pyrene Degradation.</title>
        <authorList>
            <person name="Badejo A.C."/>
            <person name="Badejo A.O."/>
            <person name="Shin K.H."/>
            <person name="Chai Y.G."/>
        </authorList>
    </citation>
    <scope>NUCLEOTIDE SEQUENCE [LARGE SCALE GENOMIC DNA]</scope>
    <source>
        <strain evidence="2">PYR-GCK</strain>
    </source>
</reference>
<dbReference type="OrthoDB" id="4714758at2"/>
<feature type="transmembrane region" description="Helical" evidence="1">
    <location>
        <begin position="6"/>
        <end position="29"/>
    </location>
</feature>
<keyword evidence="1" id="KW-1133">Transmembrane helix</keyword>
<dbReference type="HOGENOM" id="CLU_109328_0_0_11"/>
<evidence type="ECO:0008006" key="3">
    <source>
        <dbReference type="Google" id="ProtNLM"/>
    </source>
</evidence>
<evidence type="ECO:0000313" key="2">
    <source>
        <dbReference type="EMBL" id="ABP47448.1"/>
    </source>
</evidence>
<name>A4TEH8_MYCGI</name>
<dbReference type="EMBL" id="CP000656">
    <property type="protein sequence ID" value="ABP47448.1"/>
    <property type="molecule type" value="Genomic_DNA"/>
</dbReference>
<dbReference type="KEGG" id="mgi:Mflv_4982"/>
<keyword evidence="1" id="KW-0812">Transmembrane</keyword>